<name>A0A3B1BMN6_9ZZZZ</name>
<dbReference type="PANTHER" id="PTHR33295:SF8">
    <property type="entry name" value="AAA+ ATPASE DOMAIN-CONTAINING PROTEIN"/>
    <property type="match status" value="1"/>
</dbReference>
<dbReference type="InterPro" id="IPR025420">
    <property type="entry name" value="DUF4143"/>
</dbReference>
<dbReference type="PANTHER" id="PTHR33295">
    <property type="entry name" value="ATPASE"/>
    <property type="match status" value="1"/>
</dbReference>
<dbReference type="InterPro" id="IPR041682">
    <property type="entry name" value="AAA_14"/>
</dbReference>
<reference evidence="3" key="1">
    <citation type="submission" date="2018-06" db="EMBL/GenBank/DDBJ databases">
        <authorList>
            <person name="Zhirakovskaya E."/>
        </authorList>
    </citation>
    <scope>NUCLEOTIDE SEQUENCE</scope>
</reference>
<dbReference type="SUPFAM" id="SSF52540">
    <property type="entry name" value="P-loop containing nucleoside triphosphate hydrolases"/>
    <property type="match status" value="1"/>
</dbReference>
<proteinExistence type="predicted"/>
<dbReference type="Gene3D" id="3.40.50.300">
    <property type="entry name" value="P-loop containing nucleotide triphosphate hydrolases"/>
    <property type="match status" value="1"/>
</dbReference>
<dbReference type="EMBL" id="UOFW01000210">
    <property type="protein sequence ID" value="VAX07545.1"/>
    <property type="molecule type" value="Genomic_DNA"/>
</dbReference>
<feature type="domain" description="AAA" evidence="1">
    <location>
        <begin position="50"/>
        <end position="184"/>
    </location>
</feature>
<evidence type="ECO:0000313" key="3">
    <source>
        <dbReference type="EMBL" id="VAX07545.1"/>
    </source>
</evidence>
<evidence type="ECO:0000259" key="2">
    <source>
        <dbReference type="Pfam" id="PF13635"/>
    </source>
</evidence>
<dbReference type="Pfam" id="PF13173">
    <property type="entry name" value="AAA_14"/>
    <property type="match status" value="1"/>
</dbReference>
<organism evidence="3">
    <name type="scientific">hydrothermal vent metagenome</name>
    <dbReference type="NCBI Taxonomy" id="652676"/>
    <lineage>
        <taxon>unclassified sequences</taxon>
        <taxon>metagenomes</taxon>
        <taxon>ecological metagenomes</taxon>
    </lineage>
</organism>
<dbReference type="AlphaFoldDB" id="A0A3B1BMN6"/>
<protein>
    <submittedName>
        <fullName evidence="3">Similar to ATPase (AAA+ superfamily)</fullName>
    </submittedName>
</protein>
<sequence>MRQVTEIEVKKRFYLDNPWWNTRETYTTGFEHKRAYFEGLLSLLTEKDINRAIVLMGPRRVGKTVLLKQIIEGLITNKKNDAKNILYLSLDNPLYSNISLEKLFTYFLEEQNLRTDDAAFIFYDEIQYFPKWEIHLKTLVDSFPNVQFCVSGSAAAALKLKSNESGAGRFMDFLLPPLSFFEYCNFKNFAPTLNKPDNPSQNIGKLNEKFVDYINYGGFPEAVFSDSIKNNYQRFIGQDVLDKVLLRDLPALFGIADPQELNRFFATIAYNSGEEFSYENLSKSSGVAKNTIKKYLEFLEAAFLIKIIKRVDDTLRQFKRTTQFKIYLTNPSIRTALFGPVDPDVDVFGKLVETAVFCQHMHSSAISNNFYARWKGGKGEIDLVSIDPSTQKPQMLIEIKWSDRTANNIAGIKPLITASKKNDLKLTVVLTKTHHQETTISDIKVTFQPVAEYCYYIGIAYIEMFFSIGLHPSSATITDPERFHKFLQQKTP</sequence>
<dbReference type="Pfam" id="PF13635">
    <property type="entry name" value="DUF4143"/>
    <property type="match status" value="1"/>
</dbReference>
<feature type="domain" description="DUF4143" evidence="2">
    <location>
        <begin position="247"/>
        <end position="402"/>
    </location>
</feature>
<dbReference type="InterPro" id="IPR027417">
    <property type="entry name" value="P-loop_NTPase"/>
</dbReference>
<accession>A0A3B1BMN6</accession>
<evidence type="ECO:0000259" key="1">
    <source>
        <dbReference type="Pfam" id="PF13173"/>
    </source>
</evidence>
<gene>
    <name evidence="3" type="ORF">MNBD_ALPHA03-1476</name>
</gene>